<dbReference type="Gene3D" id="3.30.420.10">
    <property type="entry name" value="Ribonuclease H-like superfamily/Ribonuclease H"/>
    <property type="match status" value="1"/>
</dbReference>
<dbReference type="OMA" id="KEWIREM"/>
<dbReference type="EnsemblMetazoa" id="XM_014394872.1">
    <property type="protein sequence ID" value="XP_014250358.1"/>
    <property type="gene ID" value="LOC106667145"/>
</dbReference>
<sequence>MQRRKHIPISGPILQAKGNEFARILCKEDFQCSMSWITRFRVRHNIVFGKISGESSSVPAGVSENWLQCIWPITRENFADEDIYYADETGLFYRLTPDKTLRFKGESCHGGKHSKERVTVLVASNMTGTDKKKLLIIGKSKSPRCFKNVQKLPLDYTHNKKAWMTSEIISDWLRKWDEELQKKKRKILLTVDNCPSHPSVPNPKNIELYFLPPNTTSVLQPMDQGIIKNLKVKFRQRLVLKMLDQPENFKVSLLDAILMISDSWDDVTQKTIQNCFRHGFGKDETRTDQEDDVRNFNEWAQELDFNFHGDAVIRRSRC</sequence>
<accession>A0A8I6RS32</accession>
<dbReference type="InterPro" id="IPR036397">
    <property type="entry name" value="RNaseH_sf"/>
</dbReference>
<name>A0A8I6RS32_CIMLE</name>
<dbReference type="Pfam" id="PF03221">
    <property type="entry name" value="HTH_Tnp_Tc5"/>
    <property type="match status" value="1"/>
</dbReference>
<dbReference type="GO" id="GO:0005634">
    <property type="term" value="C:nucleus"/>
    <property type="evidence" value="ECO:0007669"/>
    <property type="project" value="UniProtKB-SubCell"/>
</dbReference>
<dbReference type="PANTHER" id="PTHR19303">
    <property type="entry name" value="TRANSPOSON"/>
    <property type="match status" value="1"/>
</dbReference>
<evidence type="ECO:0000259" key="3">
    <source>
        <dbReference type="PROSITE" id="PS51253"/>
    </source>
</evidence>
<organism evidence="4 5">
    <name type="scientific">Cimex lectularius</name>
    <name type="common">Bed bug</name>
    <name type="synonym">Acanthia lectularia</name>
    <dbReference type="NCBI Taxonomy" id="79782"/>
    <lineage>
        <taxon>Eukaryota</taxon>
        <taxon>Metazoa</taxon>
        <taxon>Ecdysozoa</taxon>
        <taxon>Arthropoda</taxon>
        <taxon>Hexapoda</taxon>
        <taxon>Insecta</taxon>
        <taxon>Pterygota</taxon>
        <taxon>Neoptera</taxon>
        <taxon>Paraneoptera</taxon>
        <taxon>Hemiptera</taxon>
        <taxon>Heteroptera</taxon>
        <taxon>Panheteroptera</taxon>
        <taxon>Cimicomorpha</taxon>
        <taxon>Cimicidae</taxon>
        <taxon>Cimex</taxon>
    </lineage>
</organism>
<proteinExistence type="predicted"/>
<dbReference type="GO" id="GO:0003677">
    <property type="term" value="F:DNA binding"/>
    <property type="evidence" value="ECO:0007669"/>
    <property type="project" value="UniProtKB-KW"/>
</dbReference>
<dbReference type="PROSITE" id="PS51253">
    <property type="entry name" value="HTH_CENPB"/>
    <property type="match status" value="1"/>
</dbReference>
<dbReference type="SUPFAM" id="SSF46689">
    <property type="entry name" value="Homeodomain-like"/>
    <property type="match status" value="1"/>
</dbReference>
<evidence type="ECO:0000313" key="5">
    <source>
        <dbReference type="Proteomes" id="UP000494040"/>
    </source>
</evidence>
<dbReference type="InterPro" id="IPR009057">
    <property type="entry name" value="Homeodomain-like_sf"/>
</dbReference>
<dbReference type="OrthoDB" id="6585662at2759"/>
<dbReference type="Proteomes" id="UP000494040">
    <property type="component" value="Unassembled WGS sequence"/>
</dbReference>
<dbReference type="KEGG" id="clec:106667145"/>
<dbReference type="InterPro" id="IPR006600">
    <property type="entry name" value="HTH_CenpB_DNA-bd_dom"/>
</dbReference>
<evidence type="ECO:0000256" key="1">
    <source>
        <dbReference type="ARBA" id="ARBA00004123"/>
    </source>
</evidence>
<dbReference type="InterPro" id="IPR050863">
    <property type="entry name" value="CenT-Element_Derived"/>
</dbReference>
<keyword evidence="2" id="KW-0238">DNA-binding</keyword>
<dbReference type="Gene3D" id="1.10.10.60">
    <property type="entry name" value="Homeodomain-like"/>
    <property type="match status" value="1"/>
</dbReference>
<evidence type="ECO:0000313" key="4">
    <source>
        <dbReference type="EnsemblMetazoa" id="XP_014250358.1"/>
    </source>
</evidence>
<dbReference type="Pfam" id="PF03184">
    <property type="entry name" value="DDE_1"/>
    <property type="match status" value="1"/>
</dbReference>
<comment type="subcellular location">
    <subcellularLocation>
        <location evidence="1">Nucleus</location>
    </subcellularLocation>
</comment>
<evidence type="ECO:0000256" key="2">
    <source>
        <dbReference type="ARBA" id="ARBA00023125"/>
    </source>
</evidence>
<reference evidence="4" key="1">
    <citation type="submission" date="2022-01" db="UniProtKB">
        <authorList>
            <consortium name="EnsemblMetazoa"/>
        </authorList>
    </citation>
    <scope>IDENTIFICATION</scope>
</reference>
<feature type="domain" description="HTH CENPB-type" evidence="3">
    <location>
        <begin position="1"/>
        <end position="50"/>
    </location>
</feature>
<dbReference type="InterPro" id="IPR004875">
    <property type="entry name" value="DDE_SF_endonuclease_dom"/>
</dbReference>
<dbReference type="PANTHER" id="PTHR19303:SF73">
    <property type="entry name" value="PROTEIN PDC2"/>
    <property type="match status" value="1"/>
</dbReference>
<dbReference type="AlphaFoldDB" id="A0A8I6RS32"/>
<keyword evidence="5" id="KW-1185">Reference proteome</keyword>
<protein>
    <recommendedName>
        <fullName evidence="3">HTH CENPB-type domain-containing protein</fullName>
    </recommendedName>
</protein>
<gene>
    <name evidence="4" type="primary">106667145</name>
</gene>